<evidence type="ECO:0000313" key="2">
    <source>
        <dbReference type="Proteomes" id="UP001141253"/>
    </source>
</evidence>
<reference evidence="1" key="2">
    <citation type="journal article" date="2023" name="Int. J. Mol. Sci.">
        <title>De Novo Assembly and Annotation of 11 Diverse Shrub Willow (Salix) Genomes Reveals Novel Gene Organization in Sex-Linked Regions.</title>
        <authorList>
            <person name="Hyden B."/>
            <person name="Feng K."/>
            <person name="Yates T.B."/>
            <person name="Jawdy S."/>
            <person name="Cereghino C."/>
            <person name="Smart L.B."/>
            <person name="Muchero W."/>
        </authorList>
    </citation>
    <scope>NUCLEOTIDE SEQUENCE</scope>
    <source>
        <tissue evidence="1">Shoot tip</tissue>
    </source>
</reference>
<dbReference type="Proteomes" id="UP001141253">
    <property type="component" value="Chromosome 4"/>
</dbReference>
<gene>
    <name evidence="1" type="ORF">OIU77_020519</name>
</gene>
<comment type="caution">
    <text evidence="1">The sequence shown here is derived from an EMBL/GenBank/DDBJ whole genome shotgun (WGS) entry which is preliminary data.</text>
</comment>
<dbReference type="EMBL" id="JAPFFI010000004">
    <property type="protein sequence ID" value="KAJ6395271.1"/>
    <property type="molecule type" value="Genomic_DNA"/>
</dbReference>
<proteinExistence type="predicted"/>
<accession>A0ABQ9C6R8</accession>
<sequence>MRASNLLEQSRYWYLQEVQSRSTRCTLL</sequence>
<name>A0ABQ9C6R8_9ROSI</name>
<evidence type="ECO:0008006" key="3">
    <source>
        <dbReference type="Google" id="ProtNLM"/>
    </source>
</evidence>
<protein>
    <recommendedName>
        <fullName evidence="3">Photosystem II protein L</fullName>
    </recommendedName>
</protein>
<evidence type="ECO:0000313" key="1">
    <source>
        <dbReference type="EMBL" id="KAJ6395271.1"/>
    </source>
</evidence>
<organism evidence="1 2">
    <name type="scientific">Salix suchowensis</name>
    <dbReference type="NCBI Taxonomy" id="1278906"/>
    <lineage>
        <taxon>Eukaryota</taxon>
        <taxon>Viridiplantae</taxon>
        <taxon>Streptophyta</taxon>
        <taxon>Embryophyta</taxon>
        <taxon>Tracheophyta</taxon>
        <taxon>Spermatophyta</taxon>
        <taxon>Magnoliopsida</taxon>
        <taxon>eudicotyledons</taxon>
        <taxon>Gunneridae</taxon>
        <taxon>Pentapetalae</taxon>
        <taxon>rosids</taxon>
        <taxon>fabids</taxon>
        <taxon>Malpighiales</taxon>
        <taxon>Salicaceae</taxon>
        <taxon>Saliceae</taxon>
        <taxon>Salix</taxon>
    </lineage>
</organism>
<keyword evidence="2" id="KW-1185">Reference proteome</keyword>
<reference evidence="1" key="1">
    <citation type="submission" date="2022-10" db="EMBL/GenBank/DDBJ databases">
        <authorList>
            <person name="Hyden B.L."/>
            <person name="Feng K."/>
            <person name="Yates T."/>
            <person name="Jawdy S."/>
            <person name="Smart L.B."/>
            <person name="Muchero W."/>
        </authorList>
    </citation>
    <scope>NUCLEOTIDE SEQUENCE</scope>
    <source>
        <tissue evidence="1">Shoot tip</tissue>
    </source>
</reference>